<dbReference type="Pfam" id="PF23145">
    <property type="entry name" value="Zf_2nd_IFT121"/>
    <property type="match status" value="1"/>
</dbReference>
<dbReference type="InterPro" id="IPR039857">
    <property type="entry name" value="Ift122/121"/>
</dbReference>
<dbReference type="PROSITE" id="PS50082">
    <property type="entry name" value="WD_REPEATS_2"/>
    <property type="match status" value="1"/>
</dbReference>
<dbReference type="GO" id="GO:0097730">
    <property type="term" value="C:non-motile cilium"/>
    <property type="evidence" value="ECO:0000318"/>
    <property type="project" value="GO_Central"/>
</dbReference>
<dbReference type="InterPro" id="IPR056157">
    <property type="entry name" value="TPR_IFT80_172_dom"/>
</dbReference>
<dbReference type="InterPro" id="IPR057361">
    <property type="entry name" value="TPR_WDR35"/>
</dbReference>
<keyword evidence="3 9" id="KW-0853">WD repeat</keyword>
<dbReference type="OrthoDB" id="1900265at2759"/>
<dbReference type="InterPro" id="IPR036322">
    <property type="entry name" value="WD40_repeat_dom_sf"/>
</dbReference>
<keyword evidence="16" id="KW-1185">Reference proteome</keyword>
<evidence type="ECO:0000259" key="10">
    <source>
        <dbReference type="Pfam" id="PF23145"/>
    </source>
</evidence>
<evidence type="ECO:0000256" key="2">
    <source>
        <dbReference type="ARBA" id="ARBA00022490"/>
    </source>
</evidence>
<proteinExistence type="predicted"/>
<dbReference type="Gene3D" id="1.25.40.470">
    <property type="match status" value="1"/>
</dbReference>
<evidence type="ECO:0000256" key="5">
    <source>
        <dbReference type="ARBA" id="ARBA00022794"/>
    </source>
</evidence>
<dbReference type="Pfam" id="PF23390">
    <property type="entry name" value="Beta-prop_WDR35_2nd"/>
    <property type="match status" value="1"/>
</dbReference>
<evidence type="ECO:0000259" key="12">
    <source>
        <dbReference type="Pfam" id="PF23390"/>
    </source>
</evidence>
<feature type="repeat" description="WD" evidence="9">
    <location>
        <begin position="70"/>
        <end position="101"/>
    </location>
</feature>
<dbReference type="InterPro" id="IPR056159">
    <property type="entry name" value="Beta-prop_IFT121_TULP_N"/>
</dbReference>
<comment type="subcellular location">
    <subcellularLocation>
        <location evidence="1">Cytoplasm</location>
        <location evidence="1">Cytoskeleton</location>
        <location evidence="1">Cilium basal body</location>
    </subcellularLocation>
</comment>
<sequence length="1198" mass="135409">MFLYLSKKISMPNGTKLKALAWNSQQGWLACGGEQGLLKVLMLDTGSAIEENKQRSTMPTASNLSMNQTLEGHHGTVVAVAWNQNYRKLTTSDEQGLVIVWVLHKGMWFEEMINNRNKSVVKDLRWSSDGQKICIAYEDGQVVMGNVDGNRLWGKDVNAQLCLVEWSPDGRLILFCTTQGTCLIYDCNSNYVAELVICFFNKGTGIRIVGIDWYNGVEGYNDPTAPTLALALASGKLQLMRHELDEEPVLIDTRMTTICIKWSPDGEVLAVVGSEVSDSDIQGSMVQLYSNTGIHLRTLHVPGTKTSALAWEGGGLRLALAVDAYIYLANIRPEYKRAFFGSSTCVYGYKKRDHAEHSVMFWNISTNERYCKYVNRLVAVSGGGEHCVLATVGEIPDQYILILCNAIGNPVDSKNISVEPLFVTMNSSYVFIASEDKIFVWMYKGTHESQAYGVDPVILQEHIIHIDDLQHPPDQDIDGETLDSSTDQICCICSSDRYLIVGRESGILHRYHLPTMSETKGLLTCRPQALELNCNSNRLSVIDVNGVLSFYDMFEKKRAEEILTPSSKHASICERVSDFERKDVWDMKWADDNPDLLAVMEKTRMYIFRGTDPEEPVSCTAYLCNFHNLQIQAVHLDEVMRQPEKLGKEHVFNYETKSLRDTRQMLKAVEIQDAFIYVEDHSHPRLWRSLAEYALETLDLSVAEKAFVRCEDFYGIQFVKGLHIIKERNKQKAEICVYFEKFDAAEKLYLEMDRTDLAIDLRIKMGDWFIVEALISRGAGNDSLLELTWNNIGNYYADRQNWSKAATYYAKANNCEKLAECFYALQNWLDLERLMNTLHDGSPLLIVIGQKFASVGICEHAVTCFVRGGDVKGAINCCMELNFWQKAMELSKLHDCEKLVSGTLAKYTSYLLQSGNPLHAVEVYQRAGEHQQAAKILTNLAKTCAKKTGNPLEAKKLFVLAAFEVEAYRSSILASKNCMEDSEVVNSKAATTLEGLLQHDTVATSEAILDNAWHGAEGYHLWLLAQRELYAGHYDQAMKISWWLRNYNDILSDEEIYSLIALTTFYNKNYAHCSQAFVKLESLRNIPQSKQEEITQMALNIFSQYPPISPSQDSTRFCGNCNGPIEELSTKCPNVNCQTHFKICMASGNLILSEEHTQCITCKHWILSMKLRSFKHCPLCHSPIEQSVIATYPKSLRV</sequence>
<dbReference type="Pfam" id="PF25170">
    <property type="entry name" value="TPR_WDR35"/>
    <property type="match status" value="1"/>
</dbReference>
<evidence type="ECO:0000256" key="4">
    <source>
        <dbReference type="ARBA" id="ARBA00022737"/>
    </source>
</evidence>
<keyword evidence="7" id="KW-0206">Cytoskeleton</keyword>
<dbReference type="Proteomes" id="UP000244005">
    <property type="component" value="Unassembled WGS sequence"/>
</dbReference>
<dbReference type="InterPro" id="IPR056158">
    <property type="entry name" value="Beta-prop_IFT121_2nd"/>
</dbReference>
<evidence type="ECO:0000259" key="11">
    <source>
        <dbReference type="Pfam" id="PF23387"/>
    </source>
</evidence>
<feature type="domain" description="IFT121 second beta-propeller" evidence="12">
    <location>
        <begin position="341"/>
        <end position="655"/>
    </location>
</feature>
<dbReference type="GO" id="GO:0030991">
    <property type="term" value="C:intraciliary transport particle A"/>
    <property type="evidence" value="ECO:0000318"/>
    <property type="project" value="GO_Central"/>
</dbReference>
<reference evidence="16" key="1">
    <citation type="journal article" date="2017" name="Cell">
        <title>Insights into land plant evolution garnered from the Marchantia polymorpha genome.</title>
        <authorList>
            <person name="Bowman J.L."/>
            <person name="Kohchi T."/>
            <person name="Yamato K.T."/>
            <person name="Jenkins J."/>
            <person name="Shu S."/>
            <person name="Ishizaki K."/>
            <person name="Yamaoka S."/>
            <person name="Nishihama R."/>
            <person name="Nakamura Y."/>
            <person name="Berger F."/>
            <person name="Adam C."/>
            <person name="Aki S.S."/>
            <person name="Althoff F."/>
            <person name="Araki T."/>
            <person name="Arteaga-Vazquez M.A."/>
            <person name="Balasubrmanian S."/>
            <person name="Barry K."/>
            <person name="Bauer D."/>
            <person name="Boehm C.R."/>
            <person name="Briginshaw L."/>
            <person name="Caballero-Perez J."/>
            <person name="Catarino B."/>
            <person name="Chen F."/>
            <person name="Chiyoda S."/>
            <person name="Chovatia M."/>
            <person name="Davies K.M."/>
            <person name="Delmans M."/>
            <person name="Demura T."/>
            <person name="Dierschke T."/>
            <person name="Dolan L."/>
            <person name="Dorantes-Acosta A.E."/>
            <person name="Eklund D.M."/>
            <person name="Florent S.N."/>
            <person name="Flores-Sandoval E."/>
            <person name="Fujiyama A."/>
            <person name="Fukuzawa H."/>
            <person name="Galik B."/>
            <person name="Grimanelli D."/>
            <person name="Grimwood J."/>
            <person name="Grossniklaus U."/>
            <person name="Hamada T."/>
            <person name="Haseloff J."/>
            <person name="Hetherington A.J."/>
            <person name="Higo A."/>
            <person name="Hirakawa Y."/>
            <person name="Hundley H.N."/>
            <person name="Ikeda Y."/>
            <person name="Inoue K."/>
            <person name="Inoue S.I."/>
            <person name="Ishida S."/>
            <person name="Jia Q."/>
            <person name="Kakita M."/>
            <person name="Kanazawa T."/>
            <person name="Kawai Y."/>
            <person name="Kawashima T."/>
            <person name="Kennedy M."/>
            <person name="Kinose K."/>
            <person name="Kinoshita T."/>
            <person name="Kohara Y."/>
            <person name="Koide E."/>
            <person name="Komatsu K."/>
            <person name="Kopischke S."/>
            <person name="Kubo M."/>
            <person name="Kyozuka J."/>
            <person name="Lagercrantz U."/>
            <person name="Lin S.S."/>
            <person name="Lindquist E."/>
            <person name="Lipzen A.M."/>
            <person name="Lu C.W."/>
            <person name="De Luna E."/>
            <person name="Martienssen R.A."/>
            <person name="Minamino N."/>
            <person name="Mizutani M."/>
            <person name="Mizutani M."/>
            <person name="Mochizuki N."/>
            <person name="Monte I."/>
            <person name="Mosher R."/>
            <person name="Nagasaki H."/>
            <person name="Nakagami H."/>
            <person name="Naramoto S."/>
            <person name="Nishitani K."/>
            <person name="Ohtani M."/>
            <person name="Okamoto T."/>
            <person name="Okumura M."/>
            <person name="Phillips J."/>
            <person name="Pollak B."/>
            <person name="Reinders A."/>
            <person name="Rovekamp M."/>
            <person name="Sano R."/>
            <person name="Sawa S."/>
            <person name="Schmid M.W."/>
            <person name="Shirakawa M."/>
            <person name="Solano R."/>
            <person name="Spunde A."/>
            <person name="Suetsugu N."/>
            <person name="Sugano S."/>
            <person name="Sugiyama A."/>
            <person name="Sun R."/>
            <person name="Suzuki Y."/>
            <person name="Takenaka M."/>
            <person name="Takezawa D."/>
            <person name="Tomogane H."/>
            <person name="Tsuzuki M."/>
            <person name="Ueda T."/>
            <person name="Umeda M."/>
            <person name="Ward J.M."/>
            <person name="Watanabe Y."/>
            <person name="Yazaki K."/>
            <person name="Yokoyama R."/>
            <person name="Yoshitake Y."/>
            <person name="Yotsui I."/>
            <person name="Zachgo S."/>
            <person name="Schmutz J."/>
        </authorList>
    </citation>
    <scope>NUCLEOTIDE SEQUENCE [LARGE SCALE GENOMIC DNA]</scope>
    <source>
        <strain evidence="16">Tak-1</strain>
    </source>
</reference>
<keyword evidence="4" id="KW-0677">Repeat</keyword>
<dbReference type="OMA" id="VWAMCWA"/>
<protein>
    <submittedName>
        <fullName evidence="15">Uncharacterized protein</fullName>
    </submittedName>
</protein>
<evidence type="ECO:0000256" key="9">
    <source>
        <dbReference type="PROSITE-ProRule" id="PRU00221"/>
    </source>
</evidence>
<dbReference type="GO" id="GO:1905515">
    <property type="term" value="P:non-motile cilium assembly"/>
    <property type="evidence" value="ECO:0000318"/>
    <property type="project" value="GO_Central"/>
</dbReference>
<dbReference type="InterPro" id="IPR001680">
    <property type="entry name" value="WD40_rpt"/>
</dbReference>
<dbReference type="SUPFAM" id="SSF50978">
    <property type="entry name" value="WD40 repeat-like"/>
    <property type="match status" value="2"/>
</dbReference>
<evidence type="ECO:0000259" key="13">
    <source>
        <dbReference type="Pfam" id="PF24797"/>
    </source>
</evidence>
<evidence type="ECO:0000256" key="3">
    <source>
        <dbReference type="ARBA" id="ARBA00022574"/>
    </source>
</evidence>
<name>A0A2R6XLS3_MARPO</name>
<feature type="domain" description="IFT121-like TPR repeats" evidence="14">
    <location>
        <begin position="1010"/>
        <end position="1107"/>
    </location>
</feature>
<keyword evidence="8" id="KW-0966">Cell projection</keyword>
<organism evidence="15 16">
    <name type="scientific">Marchantia polymorpha</name>
    <name type="common">Common liverwort</name>
    <name type="synonym">Marchantia aquatica</name>
    <dbReference type="NCBI Taxonomy" id="3197"/>
    <lineage>
        <taxon>Eukaryota</taxon>
        <taxon>Viridiplantae</taxon>
        <taxon>Streptophyta</taxon>
        <taxon>Embryophyta</taxon>
        <taxon>Marchantiophyta</taxon>
        <taxon>Marchantiopsida</taxon>
        <taxon>Marchantiidae</taxon>
        <taxon>Marchantiales</taxon>
        <taxon>Marchantiaceae</taxon>
        <taxon>Marchantia</taxon>
    </lineage>
</organism>
<dbReference type="PROSITE" id="PS51257">
    <property type="entry name" value="PROKAR_LIPOPROTEIN"/>
    <property type="match status" value="1"/>
</dbReference>
<dbReference type="GO" id="GO:0061512">
    <property type="term" value="P:protein localization to cilium"/>
    <property type="evidence" value="ECO:0000318"/>
    <property type="project" value="GO_Central"/>
</dbReference>
<dbReference type="InterPro" id="IPR056170">
    <property type="entry name" value="Znf_IFT121-like"/>
</dbReference>
<dbReference type="InterPro" id="IPR015943">
    <property type="entry name" value="WD40/YVTN_repeat-like_dom_sf"/>
</dbReference>
<dbReference type="Pfam" id="PF23387">
    <property type="entry name" value="TPR_IFT80_172"/>
    <property type="match status" value="1"/>
</dbReference>
<dbReference type="Pfam" id="PF24797">
    <property type="entry name" value="Beta-prop_WDR35_TULP_N"/>
    <property type="match status" value="1"/>
</dbReference>
<evidence type="ECO:0000259" key="14">
    <source>
        <dbReference type="Pfam" id="PF25768"/>
    </source>
</evidence>
<dbReference type="EMBL" id="KZ772681">
    <property type="protein sequence ID" value="PTQ47054.1"/>
    <property type="molecule type" value="Genomic_DNA"/>
</dbReference>
<feature type="domain" description="IFT121-like zinc finger" evidence="10">
    <location>
        <begin position="1143"/>
        <end position="1184"/>
    </location>
</feature>
<dbReference type="SMART" id="SM00320">
    <property type="entry name" value="WD40"/>
    <property type="match status" value="4"/>
</dbReference>
<dbReference type="InterPro" id="IPR057979">
    <property type="entry name" value="TPR_IFT121"/>
</dbReference>
<keyword evidence="5" id="KW-0970">Cilium biogenesis/degradation</keyword>
<dbReference type="PIRSF" id="PIRSF037536">
    <property type="entry name" value="WD_repeat_p35"/>
    <property type="match status" value="1"/>
</dbReference>
<accession>A0A2R6XLS3</accession>
<dbReference type="Gene3D" id="2.130.10.10">
    <property type="entry name" value="YVTN repeat-like/Quinoprotein amine dehydrogenase"/>
    <property type="match status" value="2"/>
</dbReference>
<evidence type="ECO:0000256" key="1">
    <source>
        <dbReference type="ARBA" id="ARBA00004120"/>
    </source>
</evidence>
<evidence type="ECO:0000313" key="15">
    <source>
        <dbReference type="EMBL" id="PTQ47054.1"/>
    </source>
</evidence>
<dbReference type="InterPro" id="IPR017233">
    <property type="entry name" value="WDR35"/>
</dbReference>
<keyword evidence="6" id="KW-0969">Cilium</keyword>
<dbReference type="PANTHER" id="PTHR12764:SF5">
    <property type="entry name" value="LD29485P"/>
    <property type="match status" value="1"/>
</dbReference>
<dbReference type="Gramene" id="Mp7g14600.1">
    <property type="protein sequence ID" value="Mp7g14600.1.cds"/>
    <property type="gene ID" value="Mp7g14600"/>
</dbReference>
<keyword evidence="2" id="KW-0963">Cytoplasm</keyword>
<feature type="domain" description="IFT121/TULP4 N-terminal" evidence="13">
    <location>
        <begin position="1"/>
        <end position="332"/>
    </location>
</feature>
<dbReference type="GO" id="GO:0035721">
    <property type="term" value="P:intraciliary retrograde transport"/>
    <property type="evidence" value="ECO:0000318"/>
    <property type="project" value="GO_Central"/>
</dbReference>
<evidence type="ECO:0000313" key="16">
    <source>
        <dbReference type="Proteomes" id="UP000244005"/>
    </source>
</evidence>
<evidence type="ECO:0000256" key="7">
    <source>
        <dbReference type="ARBA" id="ARBA00023212"/>
    </source>
</evidence>
<dbReference type="Pfam" id="PF25768">
    <property type="entry name" value="TPR_IFT121"/>
    <property type="match status" value="1"/>
</dbReference>
<feature type="domain" description="IFT80/172/WDR35 TPR" evidence="11">
    <location>
        <begin position="686"/>
        <end position="768"/>
    </location>
</feature>
<dbReference type="AlphaFoldDB" id="A0A2R6XLS3"/>
<gene>
    <name evidence="15" type="ORF">MARPO_0009s0145</name>
</gene>
<evidence type="ECO:0000256" key="6">
    <source>
        <dbReference type="ARBA" id="ARBA00023069"/>
    </source>
</evidence>
<evidence type="ECO:0000256" key="8">
    <source>
        <dbReference type="ARBA" id="ARBA00023273"/>
    </source>
</evidence>
<dbReference type="PANTHER" id="PTHR12764">
    <property type="entry name" value="WD REPEAT DOMAIN-RELATED"/>
    <property type="match status" value="1"/>
</dbReference>